<dbReference type="InterPro" id="IPR040485">
    <property type="entry name" value="XPO1_repeat_3"/>
</dbReference>
<dbReference type="GO" id="GO:0000055">
    <property type="term" value="P:ribosomal large subunit export from nucleus"/>
    <property type="evidence" value="ECO:0007669"/>
    <property type="project" value="TreeGrafter"/>
</dbReference>
<dbReference type="InterPro" id="IPR014877">
    <property type="entry name" value="XPO1_C_dom"/>
</dbReference>
<dbReference type="Gene3D" id="1.25.10.10">
    <property type="entry name" value="Leucine-rich Repeat Variant"/>
    <property type="match status" value="1"/>
</dbReference>
<keyword evidence="4" id="KW-0653">Protein transport</keyword>
<dbReference type="InParanoid" id="J9DLN4"/>
<dbReference type="Proteomes" id="UP000003163">
    <property type="component" value="Unassembled WGS sequence"/>
</dbReference>
<dbReference type="STRING" id="1003232.J9DLN4"/>
<protein>
    <recommendedName>
        <fullName evidence="6">Exportin-1 C-terminal domain-containing protein</fullName>
    </recommendedName>
</protein>
<comment type="similarity">
    <text evidence="2">Belongs to the exportin family.</text>
</comment>
<dbReference type="HOGENOM" id="CLU_011906_0_0_1"/>
<evidence type="ECO:0000256" key="1">
    <source>
        <dbReference type="ARBA" id="ARBA00004123"/>
    </source>
</evidence>
<dbReference type="InterPro" id="IPR041235">
    <property type="entry name" value="Exp1_repeat_2"/>
</dbReference>
<keyword evidence="8" id="KW-1185">Reference proteome</keyword>
<organism evidence="7 8">
    <name type="scientific">Edhazardia aedis (strain USNM 41457)</name>
    <name type="common">Microsporidian parasite</name>
    <dbReference type="NCBI Taxonomy" id="1003232"/>
    <lineage>
        <taxon>Eukaryota</taxon>
        <taxon>Fungi</taxon>
        <taxon>Fungi incertae sedis</taxon>
        <taxon>Microsporidia</taxon>
        <taxon>Edhazardia</taxon>
    </lineage>
</organism>
<evidence type="ECO:0000256" key="2">
    <source>
        <dbReference type="ARBA" id="ARBA00009466"/>
    </source>
</evidence>
<dbReference type="GO" id="GO:0006611">
    <property type="term" value="P:protein export from nucleus"/>
    <property type="evidence" value="ECO:0007669"/>
    <property type="project" value="InterPro"/>
</dbReference>
<evidence type="ECO:0000259" key="6">
    <source>
        <dbReference type="SMART" id="SM01102"/>
    </source>
</evidence>
<dbReference type="GO" id="GO:0005049">
    <property type="term" value="F:nuclear export signal receptor activity"/>
    <property type="evidence" value="ECO:0007669"/>
    <property type="project" value="InterPro"/>
</dbReference>
<comment type="caution">
    <text evidence="7">The sequence shown here is derived from an EMBL/GenBank/DDBJ whole genome shotgun (WGS) entry which is preliminary data.</text>
</comment>
<proteinExistence type="inferred from homology"/>
<evidence type="ECO:0000313" key="7">
    <source>
        <dbReference type="EMBL" id="EJW02277.1"/>
    </source>
</evidence>
<evidence type="ECO:0000313" key="8">
    <source>
        <dbReference type="Proteomes" id="UP000003163"/>
    </source>
</evidence>
<keyword evidence="5" id="KW-0539">Nucleus</keyword>
<name>J9DLN4_EDHAE</name>
<dbReference type="GO" id="GO:0000056">
    <property type="term" value="P:ribosomal small subunit export from nucleus"/>
    <property type="evidence" value="ECO:0007669"/>
    <property type="project" value="TreeGrafter"/>
</dbReference>
<evidence type="ECO:0000256" key="3">
    <source>
        <dbReference type="ARBA" id="ARBA00022448"/>
    </source>
</evidence>
<keyword evidence="3" id="KW-0813">Transport</keyword>
<dbReference type="AlphaFoldDB" id="J9DLN4"/>
<evidence type="ECO:0000256" key="4">
    <source>
        <dbReference type="ARBA" id="ARBA00022927"/>
    </source>
</evidence>
<dbReference type="GO" id="GO:0031267">
    <property type="term" value="F:small GTPase binding"/>
    <property type="evidence" value="ECO:0007669"/>
    <property type="project" value="InterPro"/>
</dbReference>
<feature type="domain" description="Exportin-1 C-terminal" evidence="6">
    <location>
        <begin position="848"/>
        <end position="1177"/>
    </location>
</feature>
<dbReference type="FunCoup" id="J9DLN4">
    <property type="interactions" value="366"/>
</dbReference>
<dbReference type="Pfam" id="PF03810">
    <property type="entry name" value="IBN_N"/>
    <property type="match status" value="1"/>
</dbReference>
<dbReference type="Pfam" id="PF18784">
    <property type="entry name" value="CRM1_repeat_2"/>
    <property type="match status" value="1"/>
</dbReference>
<dbReference type="PANTHER" id="PTHR11223">
    <property type="entry name" value="EXPORTIN 1/5"/>
    <property type="match status" value="1"/>
</dbReference>
<dbReference type="InterPro" id="IPR001494">
    <property type="entry name" value="Importin-beta_N"/>
</dbReference>
<dbReference type="OMA" id="CLIEIVD"/>
<dbReference type="VEuPathDB" id="MicrosporidiaDB:EDEG_03283"/>
<dbReference type="OrthoDB" id="27218at2759"/>
<comment type="subcellular location">
    <subcellularLocation>
        <location evidence="1">Nucleus</location>
    </subcellularLocation>
</comment>
<dbReference type="InterPro" id="IPR011989">
    <property type="entry name" value="ARM-like"/>
</dbReference>
<dbReference type="InterPro" id="IPR045065">
    <property type="entry name" value="XPO1/5"/>
</dbReference>
<sequence length="1204" mass="138956">MATQFNINEFEILIQNALDPKSAINKECESKLVAFKQDPNSLFHVDNILTQSGNINCHFIALQILEETIKHRWSFLQEDVQNNLTLYIIKHTTTASKHPIILKKLNDCLVNILKRDYPDKYSQFIEEIVNESSKDVLICTNTFNLLKNFNEEMKVSVPTIRKRKLVSKFRQEFCHVYSLVSNVLKKSDEDVLISSCLDALDSFLCWFSVRHLIECDLIDVIVMKINSKFSINAIKVLCSIVMKRNEIKKMNVLNKCEKCLNREQLSFLDGSCMNKGTLTNGPESNVKRSIYAHKDSSNLDSGLGSDNKDKYINENVKRCPDCVYNCAIKDNFLLSPFYEYGMLTTEDIEKLPILENKIVFMHNETISFLNLYFQKFKGKGNKLKDVYYSLGAQEREFIYTITEILIAFYESSGLERSSSENYKRGMQMLVKISKIDDQRLFRSIIEFFRRYTNDLAVKMPLKGKSDQANRKFNIFHRSESEKQLLSFNSALNNKNENISPEESLAELKKKVEFIEPVMFELIDVVCSNMPRPEDVYITKNEFGEIVKEKIVHSDQIEFINVMQGLLENLAILYNEYLIGTLSSKISTISQENDKWLYEKLNKICWSAGAVAKLINDENIFYTGALRELLFMCEHNYSKESKAVIASNILFLVSSFDDFLKTNQKFTRTVIKKLFEFMQESHEGIREMSCDIFEKIVNKINVSLLSDEETKENLLVYFVKNDLKYSTVYLNFHLKRTVYKGFFTMVSQIKGDKKAILQLVLNAIHLDLSVNEKEISFDNTNNNQSFNNNINNNNLKDKPDFVFTSSAANVNKIVESNVITKSICHIIKTYKELFRIIKETKNYEILVNQFFEIYAVAKPINTRNANLIKKDIVDLFVVFISTSEIPDKQLIDKIFTHIIGPESIKRDGSYFNLISEISLKCSIYTNTNTSSNNTNTGINFSCSNINTSNFNKNITNPFIICSNSFNLIQHAEPLFYIDNSYRLSRDKFILEFVIAPCLSSPAEFELIKLIKSLLSSSDTFFALLQSLPQILNSLFTKIIEGSNNINNADISYEALVILIETAYKHNSYNFFQTFTTQIIENVLAASMDKENSQTLDLQSLSLSYILQVLSKIPPINSQYDNTTFINMFITNLYQTNFKHIDKDSVVVFVDGMFILKDNYLLLRDHIVDFRFKVDNMSSNNSVKEETDLITERSSIIKKIESIYST</sequence>
<dbReference type="Pfam" id="PF08389">
    <property type="entry name" value="Xpo1"/>
    <property type="match status" value="1"/>
</dbReference>
<dbReference type="SUPFAM" id="SSF48371">
    <property type="entry name" value="ARM repeat"/>
    <property type="match status" value="1"/>
</dbReference>
<reference evidence="7 8" key="1">
    <citation type="submission" date="2011-08" db="EMBL/GenBank/DDBJ databases">
        <authorList>
            <person name="Liu Z.J."/>
            <person name="Shi F.L."/>
            <person name="Lu J.Q."/>
            <person name="Li M."/>
            <person name="Wang Z.L."/>
        </authorList>
    </citation>
    <scope>NUCLEOTIDE SEQUENCE [LARGE SCALE GENOMIC DNA]</scope>
    <source>
        <strain evidence="7 8">USNM 41457</strain>
    </source>
</reference>
<dbReference type="EMBL" id="AFBI03000080">
    <property type="protein sequence ID" value="EJW02277.1"/>
    <property type="molecule type" value="Genomic_DNA"/>
</dbReference>
<dbReference type="Pfam" id="PF08767">
    <property type="entry name" value="CRM1_C"/>
    <property type="match status" value="1"/>
</dbReference>
<reference evidence="8" key="2">
    <citation type="submission" date="2015-07" db="EMBL/GenBank/DDBJ databases">
        <title>Contrasting host-pathogen interactions and genome evolution in two generalist and specialist microsporidian pathogens of mosquitoes.</title>
        <authorList>
            <consortium name="The Broad Institute Genomics Platform"/>
            <consortium name="The Broad Institute Genome Sequencing Center for Infectious Disease"/>
            <person name="Cuomo C.A."/>
            <person name="Sanscrainte N.D."/>
            <person name="Goldberg J.M."/>
            <person name="Heiman D."/>
            <person name="Young S."/>
            <person name="Zeng Q."/>
            <person name="Becnel J.J."/>
            <person name="Birren B.W."/>
        </authorList>
    </citation>
    <scope>NUCLEOTIDE SEQUENCE [LARGE SCALE GENOMIC DNA]</scope>
    <source>
        <strain evidence="8">USNM 41457</strain>
    </source>
</reference>
<dbReference type="InterPro" id="IPR013598">
    <property type="entry name" value="Exportin-1/Importin-b-like"/>
</dbReference>
<dbReference type="PANTHER" id="PTHR11223:SF2">
    <property type="entry name" value="EXPORTIN-1"/>
    <property type="match status" value="1"/>
</dbReference>
<dbReference type="GO" id="GO:0005634">
    <property type="term" value="C:nucleus"/>
    <property type="evidence" value="ECO:0007669"/>
    <property type="project" value="UniProtKB-SubCell"/>
</dbReference>
<dbReference type="GO" id="GO:0005737">
    <property type="term" value="C:cytoplasm"/>
    <property type="evidence" value="ECO:0007669"/>
    <property type="project" value="TreeGrafter"/>
</dbReference>
<accession>J9DLN4</accession>
<gene>
    <name evidence="7" type="ORF">EDEG_03283</name>
</gene>
<dbReference type="InterPro" id="IPR016024">
    <property type="entry name" value="ARM-type_fold"/>
</dbReference>
<evidence type="ECO:0000256" key="5">
    <source>
        <dbReference type="ARBA" id="ARBA00023242"/>
    </source>
</evidence>
<dbReference type="Pfam" id="PF18787">
    <property type="entry name" value="CRM1_repeat_3"/>
    <property type="match status" value="1"/>
</dbReference>
<dbReference type="SMART" id="SM01102">
    <property type="entry name" value="CRM1_C"/>
    <property type="match status" value="1"/>
</dbReference>